<evidence type="ECO:0000313" key="9">
    <source>
        <dbReference type="Proteomes" id="UP000187251"/>
    </source>
</evidence>
<keyword evidence="2" id="KW-1003">Cell membrane</keyword>
<keyword evidence="5 7" id="KW-0472">Membrane</keyword>
<feature type="transmembrane region" description="Helical" evidence="7">
    <location>
        <begin position="241"/>
        <end position="269"/>
    </location>
</feature>
<dbReference type="PANTHER" id="PTHR30482:SF20">
    <property type="entry name" value="HIGH-AFFINITY BRANCHED-CHAIN AMINO ACID TRANSPORT SYSTEM PERMEASE PROTEIN LIVM"/>
    <property type="match status" value="1"/>
</dbReference>
<dbReference type="InterPro" id="IPR001851">
    <property type="entry name" value="ABC_transp_permease"/>
</dbReference>
<dbReference type="GO" id="GO:0005886">
    <property type="term" value="C:plasma membrane"/>
    <property type="evidence" value="ECO:0007669"/>
    <property type="project" value="UniProtKB-SubCell"/>
</dbReference>
<feature type="transmembrane region" description="Helical" evidence="7">
    <location>
        <begin position="81"/>
        <end position="102"/>
    </location>
</feature>
<name>A0A1R1K065_ALCXX</name>
<dbReference type="EMBL" id="MJMN01000001">
    <property type="protein sequence ID" value="OMG92797.1"/>
    <property type="molecule type" value="Genomic_DNA"/>
</dbReference>
<feature type="transmembrane region" description="Helical" evidence="7">
    <location>
        <begin position="157"/>
        <end position="175"/>
    </location>
</feature>
<keyword evidence="4 7" id="KW-1133">Transmembrane helix</keyword>
<gene>
    <name evidence="8" type="ORF">BIZ92_00225</name>
</gene>
<proteinExistence type="predicted"/>
<feature type="transmembrane region" description="Helical" evidence="7">
    <location>
        <begin position="28"/>
        <end position="49"/>
    </location>
</feature>
<organism evidence="8 9">
    <name type="scientific">Alcaligenes xylosoxydans xylosoxydans</name>
    <name type="common">Achromobacter xylosoxidans</name>
    <dbReference type="NCBI Taxonomy" id="85698"/>
    <lineage>
        <taxon>Bacteria</taxon>
        <taxon>Pseudomonadati</taxon>
        <taxon>Pseudomonadota</taxon>
        <taxon>Betaproteobacteria</taxon>
        <taxon>Burkholderiales</taxon>
        <taxon>Alcaligenaceae</taxon>
        <taxon>Achromobacter</taxon>
    </lineage>
</organism>
<dbReference type="OrthoDB" id="3460090at2"/>
<evidence type="ECO:0000256" key="6">
    <source>
        <dbReference type="SAM" id="MobiDB-lite"/>
    </source>
</evidence>
<evidence type="ECO:0000256" key="2">
    <source>
        <dbReference type="ARBA" id="ARBA00022475"/>
    </source>
</evidence>
<evidence type="ECO:0000256" key="1">
    <source>
        <dbReference type="ARBA" id="ARBA00004651"/>
    </source>
</evidence>
<sequence>MKSKTDRALLALMAVVLAALPFVASGYVIYVVNLLMVFVVLALGLHIVIGETGQFALSHAAFYGVGIYTAGLINNLWHPPFFVSIVAGGLLAAVLGYLIGALALRMRDIYLALSTFAFGEAMQWVFLNWQSMTNGSNGFRISPATLFGYELVSDIKAYPFVVAIAALLLWATVALSRSQLGSAFRAVRESDVAAQAMGVNVNAIKRTAFTLSAAYAGIAGGMYTTFASFIHPESLGFQTTILILTMVVVGGIGSVRGAIAGAIGFGLISELLRQALSFQEIIYGVILMGFMMFAPKGLFAGREARRRAPPPAAPLPARRDAQGATAKPTQRSAA</sequence>
<evidence type="ECO:0000256" key="3">
    <source>
        <dbReference type="ARBA" id="ARBA00022692"/>
    </source>
</evidence>
<evidence type="ECO:0000256" key="5">
    <source>
        <dbReference type="ARBA" id="ARBA00023136"/>
    </source>
</evidence>
<feature type="transmembrane region" description="Helical" evidence="7">
    <location>
        <begin position="56"/>
        <end position="75"/>
    </location>
</feature>
<evidence type="ECO:0000256" key="7">
    <source>
        <dbReference type="SAM" id="Phobius"/>
    </source>
</evidence>
<keyword evidence="3 7" id="KW-0812">Transmembrane</keyword>
<dbReference type="PANTHER" id="PTHR30482">
    <property type="entry name" value="HIGH-AFFINITY BRANCHED-CHAIN AMINO ACID TRANSPORT SYSTEM PERMEASE"/>
    <property type="match status" value="1"/>
</dbReference>
<feature type="region of interest" description="Disordered" evidence="6">
    <location>
        <begin position="305"/>
        <end position="334"/>
    </location>
</feature>
<comment type="caution">
    <text evidence="8">The sequence shown here is derived from an EMBL/GenBank/DDBJ whole genome shotgun (WGS) entry which is preliminary data.</text>
</comment>
<dbReference type="Pfam" id="PF02653">
    <property type="entry name" value="BPD_transp_2"/>
    <property type="match status" value="1"/>
</dbReference>
<dbReference type="RefSeq" id="WP_076407557.1">
    <property type="nucleotide sequence ID" value="NZ_AP028040.1"/>
</dbReference>
<comment type="subcellular location">
    <subcellularLocation>
        <location evidence="1">Cell membrane</location>
        <topology evidence="1">Multi-pass membrane protein</topology>
    </subcellularLocation>
</comment>
<evidence type="ECO:0000256" key="4">
    <source>
        <dbReference type="ARBA" id="ARBA00022989"/>
    </source>
</evidence>
<dbReference type="CDD" id="cd06581">
    <property type="entry name" value="TM_PBP1_LivM_like"/>
    <property type="match status" value="1"/>
</dbReference>
<dbReference type="AlphaFoldDB" id="A0A1R1K065"/>
<dbReference type="Proteomes" id="UP000187251">
    <property type="component" value="Unassembled WGS sequence"/>
</dbReference>
<evidence type="ECO:0000313" key="8">
    <source>
        <dbReference type="EMBL" id="OMG92797.1"/>
    </source>
</evidence>
<dbReference type="InterPro" id="IPR043428">
    <property type="entry name" value="LivM-like"/>
</dbReference>
<reference evidence="8 9" key="1">
    <citation type="submission" date="2016-09" db="EMBL/GenBank/DDBJ databases">
        <title>Phylogenomics of Achromobacter.</title>
        <authorList>
            <person name="Jeukens J."/>
            <person name="Freschi L."/>
            <person name="Vincent A.T."/>
            <person name="Emond-Rheault J.-G."/>
            <person name="Kukavica-Ibrulj I."/>
            <person name="Charette S.J."/>
            <person name="Levesque R.C."/>
        </authorList>
    </citation>
    <scope>NUCLEOTIDE SEQUENCE [LARGE SCALE GENOMIC DNA]</scope>
    <source>
        <strain evidence="8 9">AUS488</strain>
    </source>
</reference>
<protein>
    <submittedName>
        <fullName evidence="8">ABC transporter permease</fullName>
    </submittedName>
</protein>
<feature type="transmembrane region" description="Helical" evidence="7">
    <location>
        <begin position="281"/>
        <end position="299"/>
    </location>
</feature>
<dbReference type="GO" id="GO:0015658">
    <property type="term" value="F:branched-chain amino acid transmembrane transporter activity"/>
    <property type="evidence" value="ECO:0007669"/>
    <property type="project" value="InterPro"/>
</dbReference>
<accession>A0A1R1K065</accession>
<feature type="transmembrane region" description="Helical" evidence="7">
    <location>
        <begin position="109"/>
        <end position="127"/>
    </location>
</feature>